<comment type="subcellular location">
    <subcellularLocation>
        <location evidence="1">Nucleus</location>
    </subcellularLocation>
</comment>
<feature type="compositionally biased region" description="Acidic residues" evidence="8">
    <location>
        <begin position="1"/>
        <end position="11"/>
    </location>
</feature>
<sequence>MLDEQSNEIETEASFKQEYEEFDDYDFDDKVDSSDDNFMWDFEDKARKEKGQIFVVKLEPQDDKKKEEAKLEKIFKNPPKIRVVTGRDKIKKRNINKEIKPGKEQQSKGKQRLHTRNVTPESEAQIASRENSLNLILNSNMCLFKSLKTKFGCFHCKESFMTMPELREHSKTHSDVKNLKIRFKLLKGLSYKSVEISGLACNLCSFSCDDLNGLRSHLMDKHSIEFNGSEHFLIPYNLENGFKCVSCADIFNTFSRLAIHMNTHYTHNVCEICGVSYINRLSLRMHVSSVHTEKKCSHCPATFSTHNMKVKHMKKAHNVGSYKRYCLLCNKTFRYTYLLVEHRIKEHGAKRQICDCPECGKTFLSPHNMKVHIRSVHIKERNYPCAVCGMRFFTKCDQKRHEMTHDDVKSFSCSHCEGKFKTKDSWRRHLKRQHGHYGLQ</sequence>
<evidence type="ECO:0000256" key="7">
    <source>
        <dbReference type="PROSITE-ProRule" id="PRU00042"/>
    </source>
</evidence>
<feature type="domain" description="C2H2-type" evidence="9">
    <location>
        <begin position="324"/>
        <end position="352"/>
    </location>
</feature>
<dbReference type="PANTHER" id="PTHR24406">
    <property type="entry name" value="TRANSCRIPTIONAL REPRESSOR CTCFL-RELATED"/>
    <property type="match status" value="1"/>
</dbReference>
<evidence type="ECO:0000256" key="5">
    <source>
        <dbReference type="ARBA" id="ARBA00022833"/>
    </source>
</evidence>
<feature type="domain" description="C2H2-type" evidence="9">
    <location>
        <begin position="268"/>
        <end position="296"/>
    </location>
</feature>
<reference evidence="10" key="1">
    <citation type="submission" date="2021-12" db="EMBL/GenBank/DDBJ databases">
        <authorList>
            <person name="King R."/>
        </authorList>
    </citation>
    <scope>NUCLEOTIDE SEQUENCE</scope>
</reference>
<keyword evidence="6" id="KW-0539">Nucleus</keyword>
<proteinExistence type="predicted"/>
<dbReference type="Gene3D" id="3.30.160.60">
    <property type="entry name" value="Classic Zinc Finger"/>
    <property type="match status" value="4"/>
</dbReference>
<dbReference type="PROSITE" id="PS50157">
    <property type="entry name" value="ZINC_FINGER_C2H2_2"/>
    <property type="match status" value="7"/>
</dbReference>
<dbReference type="GO" id="GO:0008270">
    <property type="term" value="F:zinc ion binding"/>
    <property type="evidence" value="ECO:0007669"/>
    <property type="project" value="UniProtKB-KW"/>
</dbReference>
<evidence type="ECO:0000256" key="4">
    <source>
        <dbReference type="ARBA" id="ARBA00022771"/>
    </source>
</evidence>
<keyword evidence="5" id="KW-0862">Zinc</keyword>
<feature type="domain" description="C2H2-type" evidence="9">
    <location>
        <begin position="383"/>
        <end position="410"/>
    </location>
</feature>
<dbReference type="SUPFAM" id="SSF57667">
    <property type="entry name" value="beta-beta-alpha zinc fingers"/>
    <property type="match status" value="3"/>
</dbReference>
<dbReference type="OrthoDB" id="8922241at2759"/>
<evidence type="ECO:0000256" key="6">
    <source>
        <dbReference type="ARBA" id="ARBA00023242"/>
    </source>
</evidence>
<dbReference type="InterPro" id="IPR013087">
    <property type="entry name" value="Znf_C2H2_type"/>
</dbReference>
<dbReference type="FunFam" id="3.30.160.60:FF:000446">
    <property type="entry name" value="Zinc finger protein"/>
    <property type="match status" value="1"/>
</dbReference>
<feature type="domain" description="C2H2-type" evidence="9">
    <location>
        <begin position="242"/>
        <end position="264"/>
    </location>
</feature>
<feature type="region of interest" description="Disordered" evidence="8">
    <location>
        <begin position="1"/>
        <end position="21"/>
    </location>
</feature>
<evidence type="ECO:0000259" key="9">
    <source>
        <dbReference type="PROSITE" id="PS50157"/>
    </source>
</evidence>
<gene>
    <name evidence="10" type="ORF">DIATSA_LOCUS7303</name>
</gene>
<dbReference type="GO" id="GO:0005634">
    <property type="term" value="C:nucleus"/>
    <property type="evidence" value="ECO:0007669"/>
    <property type="project" value="UniProtKB-SubCell"/>
</dbReference>
<evidence type="ECO:0000256" key="8">
    <source>
        <dbReference type="SAM" id="MobiDB-lite"/>
    </source>
</evidence>
<keyword evidence="2" id="KW-0479">Metal-binding</keyword>
<accession>A0A9P0C8S1</accession>
<reference evidence="10" key="2">
    <citation type="submission" date="2022-10" db="EMBL/GenBank/DDBJ databases">
        <authorList>
            <consortium name="ENA_rothamsted_submissions"/>
            <consortium name="culmorum"/>
            <person name="King R."/>
        </authorList>
    </citation>
    <scope>NUCLEOTIDE SEQUENCE</scope>
</reference>
<evidence type="ECO:0000313" key="10">
    <source>
        <dbReference type="EMBL" id="CAH0756691.1"/>
    </source>
</evidence>
<organism evidence="10 11">
    <name type="scientific">Diatraea saccharalis</name>
    <name type="common">sugarcane borer</name>
    <dbReference type="NCBI Taxonomy" id="40085"/>
    <lineage>
        <taxon>Eukaryota</taxon>
        <taxon>Metazoa</taxon>
        <taxon>Ecdysozoa</taxon>
        <taxon>Arthropoda</taxon>
        <taxon>Hexapoda</taxon>
        <taxon>Insecta</taxon>
        <taxon>Pterygota</taxon>
        <taxon>Neoptera</taxon>
        <taxon>Endopterygota</taxon>
        <taxon>Lepidoptera</taxon>
        <taxon>Glossata</taxon>
        <taxon>Ditrysia</taxon>
        <taxon>Pyraloidea</taxon>
        <taxon>Crambidae</taxon>
        <taxon>Crambinae</taxon>
        <taxon>Diatraea</taxon>
    </lineage>
</organism>
<dbReference type="InterPro" id="IPR050888">
    <property type="entry name" value="ZnF_C2H2-type_TF"/>
</dbReference>
<dbReference type="Pfam" id="PF00096">
    <property type="entry name" value="zf-C2H2"/>
    <property type="match status" value="1"/>
</dbReference>
<name>A0A9P0C8S1_9NEOP</name>
<dbReference type="EMBL" id="OU893351">
    <property type="protein sequence ID" value="CAH0756691.1"/>
    <property type="molecule type" value="Genomic_DNA"/>
</dbReference>
<evidence type="ECO:0000256" key="2">
    <source>
        <dbReference type="ARBA" id="ARBA00022723"/>
    </source>
</evidence>
<dbReference type="InterPro" id="IPR036236">
    <property type="entry name" value="Znf_C2H2_sf"/>
</dbReference>
<feature type="domain" description="C2H2-type" evidence="9">
    <location>
        <begin position="354"/>
        <end position="382"/>
    </location>
</feature>
<feature type="region of interest" description="Disordered" evidence="8">
    <location>
        <begin position="100"/>
        <end position="124"/>
    </location>
</feature>
<keyword evidence="3" id="KW-0677">Repeat</keyword>
<dbReference type="AlphaFoldDB" id="A0A9P0C8S1"/>
<feature type="domain" description="C2H2-type" evidence="9">
    <location>
        <begin position="151"/>
        <end position="178"/>
    </location>
</feature>
<evidence type="ECO:0000256" key="1">
    <source>
        <dbReference type="ARBA" id="ARBA00004123"/>
    </source>
</evidence>
<keyword evidence="11" id="KW-1185">Reference proteome</keyword>
<dbReference type="PROSITE" id="PS00028">
    <property type="entry name" value="ZINC_FINGER_C2H2_1"/>
    <property type="match status" value="8"/>
</dbReference>
<dbReference type="Proteomes" id="UP001153714">
    <property type="component" value="Chromosome 20"/>
</dbReference>
<protein>
    <recommendedName>
        <fullName evidence="9">C2H2-type domain-containing protein</fullName>
    </recommendedName>
</protein>
<keyword evidence="4 7" id="KW-0863">Zinc-finger</keyword>
<evidence type="ECO:0000256" key="3">
    <source>
        <dbReference type="ARBA" id="ARBA00022737"/>
    </source>
</evidence>
<feature type="domain" description="C2H2-type" evidence="9">
    <location>
        <begin position="411"/>
        <end position="440"/>
    </location>
</feature>
<evidence type="ECO:0000313" key="11">
    <source>
        <dbReference type="Proteomes" id="UP001153714"/>
    </source>
</evidence>
<dbReference type="SMART" id="SM00355">
    <property type="entry name" value="ZnF_C2H2"/>
    <property type="match status" value="9"/>
</dbReference>